<keyword evidence="3" id="KW-0520">NAD</keyword>
<dbReference type="InterPro" id="IPR001509">
    <property type="entry name" value="Epimerase_deHydtase"/>
</dbReference>
<dbReference type="InterPro" id="IPR044516">
    <property type="entry name" value="UXS-like"/>
</dbReference>
<dbReference type="PANTHER" id="PTHR43078:SF6">
    <property type="entry name" value="UDP-GLUCURONIC ACID DECARBOXYLASE 1"/>
    <property type="match status" value="1"/>
</dbReference>
<dbReference type="GO" id="GO:0042732">
    <property type="term" value="P:D-xylose metabolic process"/>
    <property type="evidence" value="ECO:0007669"/>
    <property type="project" value="InterPro"/>
</dbReference>
<dbReference type="Pfam" id="PF01370">
    <property type="entry name" value="Epimerase"/>
    <property type="match status" value="1"/>
</dbReference>
<dbReference type="PANTHER" id="PTHR43078">
    <property type="entry name" value="UDP-GLUCURONIC ACID DECARBOXYLASE-RELATED"/>
    <property type="match status" value="1"/>
</dbReference>
<keyword evidence="7" id="KW-1185">Reference proteome</keyword>
<comment type="cofactor">
    <cofactor evidence="1">
        <name>NAD(+)</name>
        <dbReference type="ChEBI" id="CHEBI:57540"/>
    </cofactor>
</comment>
<organism evidence="6 7">
    <name type="scientific">Paenibacillus rigui</name>
    <dbReference type="NCBI Taxonomy" id="554312"/>
    <lineage>
        <taxon>Bacteria</taxon>
        <taxon>Bacillati</taxon>
        <taxon>Bacillota</taxon>
        <taxon>Bacilli</taxon>
        <taxon>Bacillales</taxon>
        <taxon>Paenibacillaceae</taxon>
        <taxon>Paenibacillus</taxon>
    </lineage>
</organism>
<keyword evidence="2" id="KW-0210">Decarboxylase</keyword>
<keyword evidence="4" id="KW-0456">Lyase</keyword>
<dbReference type="InterPro" id="IPR036291">
    <property type="entry name" value="NAD(P)-bd_dom_sf"/>
</dbReference>
<feature type="domain" description="NAD-dependent epimerase/dehydratase" evidence="5">
    <location>
        <begin position="29"/>
        <end position="278"/>
    </location>
</feature>
<evidence type="ECO:0000259" key="5">
    <source>
        <dbReference type="Pfam" id="PF01370"/>
    </source>
</evidence>
<evidence type="ECO:0000256" key="1">
    <source>
        <dbReference type="ARBA" id="ARBA00001911"/>
    </source>
</evidence>
<accession>A0A229UKD4</accession>
<evidence type="ECO:0000313" key="6">
    <source>
        <dbReference type="EMBL" id="OXM83870.1"/>
    </source>
</evidence>
<dbReference type="EMBL" id="NMQW01000037">
    <property type="protein sequence ID" value="OXM83870.1"/>
    <property type="molecule type" value="Genomic_DNA"/>
</dbReference>
<dbReference type="AlphaFoldDB" id="A0A229UKD4"/>
<dbReference type="GO" id="GO:0005737">
    <property type="term" value="C:cytoplasm"/>
    <property type="evidence" value="ECO:0007669"/>
    <property type="project" value="TreeGrafter"/>
</dbReference>
<dbReference type="GO" id="GO:0070403">
    <property type="term" value="F:NAD+ binding"/>
    <property type="evidence" value="ECO:0007669"/>
    <property type="project" value="InterPro"/>
</dbReference>
<dbReference type="SUPFAM" id="SSF51735">
    <property type="entry name" value="NAD(P)-binding Rossmann-fold domains"/>
    <property type="match status" value="1"/>
</dbReference>
<dbReference type="Gene3D" id="3.40.50.720">
    <property type="entry name" value="NAD(P)-binding Rossmann-like Domain"/>
    <property type="match status" value="1"/>
</dbReference>
<name>A0A229UKD4_9BACL</name>
<sequence length="364" mass="41524">MNRNDIFLEDLAYIFGKTEQAGRFANKTIVITGCGGFIGFYLTHYFVYLKQHGICYKSLVLLDTFRTGKPSWLEKLSLNETDIQIHTFDIAKDRLETIPEALQADYVIHMASIASPSYYRKFPIETMDANVLGLKNLLEFYRHRPMDGLLFFSSSEVYGDPVPECIPTAETYLGNVSTLGPRACYDESKRMGETLCYVYHQTCQMPIRIVRPFNNFGPGMAMGDKRLPADFAQAIMQQEDLIIHSDGTPTRTFCYIADAIAGYIKVLLHDEFDCFNIGMDRPEITVRQLAAIYRDQAAALWGYSGTIRYEPSTEKDYLTGNPSRRCPDITKARKLLHFQPEIDVEHGVRRYLSFLAQEREGVPS</sequence>
<protein>
    <submittedName>
        <fullName evidence="6">Epimerase</fullName>
    </submittedName>
</protein>
<dbReference type="RefSeq" id="WP_094017314.1">
    <property type="nucleotide sequence ID" value="NZ_NMQW01000037.1"/>
</dbReference>
<dbReference type="GO" id="GO:0048040">
    <property type="term" value="F:UDP-glucuronate decarboxylase activity"/>
    <property type="evidence" value="ECO:0007669"/>
    <property type="project" value="TreeGrafter"/>
</dbReference>
<proteinExistence type="predicted"/>
<dbReference type="Proteomes" id="UP000215509">
    <property type="component" value="Unassembled WGS sequence"/>
</dbReference>
<comment type="caution">
    <text evidence="6">The sequence shown here is derived from an EMBL/GenBank/DDBJ whole genome shotgun (WGS) entry which is preliminary data.</text>
</comment>
<dbReference type="OrthoDB" id="9771073at2"/>
<evidence type="ECO:0000256" key="3">
    <source>
        <dbReference type="ARBA" id="ARBA00023027"/>
    </source>
</evidence>
<gene>
    <name evidence="6" type="ORF">CF651_23450</name>
</gene>
<evidence type="ECO:0000256" key="4">
    <source>
        <dbReference type="ARBA" id="ARBA00023239"/>
    </source>
</evidence>
<reference evidence="6 7" key="1">
    <citation type="submission" date="2017-07" db="EMBL/GenBank/DDBJ databases">
        <title>Genome sequencing and assembly of Paenibacillus rigui.</title>
        <authorList>
            <person name="Mayilraj S."/>
        </authorList>
    </citation>
    <scope>NUCLEOTIDE SEQUENCE [LARGE SCALE GENOMIC DNA]</scope>
    <source>
        <strain evidence="6 7">JCM 16352</strain>
    </source>
</reference>
<evidence type="ECO:0000313" key="7">
    <source>
        <dbReference type="Proteomes" id="UP000215509"/>
    </source>
</evidence>
<evidence type="ECO:0000256" key="2">
    <source>
        <dbReference type="ARBA" id="ARBA00022793"/>
    </source>
</evidence>